<gene>
    <name evidence="1" type="ORF">SAMN05444682_101768</name>
</gene>
<sequence>MKYEVNEAGPVREELWDEKTVRVHTGGFNINPNDFPRSVEYIKKGTPLAIDWATRNAKPVKTVTLAAALEADDTEVIVKKNHTFLVNEHVGNGTKAATISAIDSVDTATDKLTISAALGALPEGTVLTISTEAGDNKALLVATKLNYADVKLEGQPSVSAIYAADEVRESKLPYALTDAIKTSLTVRFLIIP</sequence>
<keyword evidence="2" id="KW-1185">Reference proteome</keyword>
<dbReference type="Proteomes" id="UP000198670">
    <property type="component" value="Unassembled WGS sequence"/>
</dbReference>
<evidence type="ECO:0000313" key="2">
    <source>
        <dbReference type="Proteomes" id="UP000198670"/>
    </source>
</evidence>
<dbReference type="EMBL" id="FOQO01000001">
    <property type="protein sequence ID" value="SFH94064.1"/>
    <property type="molecule type" value="Genomic_DNA"/>
</dbReference>
<accession>A0A1I3E518</accession>
<dbReference type="STRING" id="1477437.SAMN05444682_101768"/>
<dbReference type="AlphaFoldDB" id="A0A1I3E518"/>
<reference evidence="1 2" key="1">
    <citation type="submission" date="2016-10" db="EMBL/GenBank/DDBJ databases">
        <authorList>
            <person name="de Groot N.N."/>
        </authorList>
    </citation>
    <scope>NUCLEOTIDE SEQUENCE [LARGE SCALE GENOMIC DNA]</scope>
    <source>
        <strain evidence="1 2">RK1</strain>
    </source>
</reference>
<proteinExistence type="predicted"/>
<protein>
    <submittedName>
        <fullName evidence="1">Uncharacterized protein</fullName>
    </submittedName>
</protein>
<name>A0A1I3E518_9SPHI</name>
<organism evidence="1 2">
    <name type="scientific">Parapedobacter indicus</name>
    <dbReference type="NCBI Taxonomy" id="1477437"/>
    <lineage>
        <taxon>Bacteria</taxon>
        <taxon>Pseudomonadati</taxon>
        <taxon>Bacteroidota</taxon>
        <taxon>Sphingobacteriia</taxon>
        <taxon>Sphingobacteriales</taxon>
        <taxon>Sphingobacteriaceae</taxon>
        <taxon>Parapedobacter</taxon>
    </lineage>
</organism>
<evidence type="ECO:0000313" key="1">
    <source>
        <dbReference type="EMBL" id="SFH94064.1"/>
    </source>
</evidence>
<dbReference type="RefSeq" id="WP_090624336.1">
    <property type="nucleotide sequence ID" value="NZ_FOQO01000001.1"/>
</dbReference>